<dbReference type="AlphaFoldDB" id="A0A5Q0GXC0"/>
<dbReference type="Gene3D" id="6.10.250.2870">
    <property type="match status" value="1"/>
</dbReference>
<gene>
    <name evidence="2" type="ORF">EKG83_15810</name>
</gene>
<evidence type="ECO:0000256" key="1">
    <source>
        <dbReference type="SAM" id="MobiDB-lite"/>
    </source>
</evidence>
<dbReference type="Proteomes" id="UP000325787">
    <property type="component" value="Chromosome"/>
</dbReference>
<sequence>MARRLLESDERDRAYDEVREIENLTRRALGDVRTTVSGYRDMSLSAEIVGARAALRAAGVRADLPRVFEFVLRVADPAPAAESPATGRSTRRRPRRGPGAG</sequence>
<evidence type="ECO:0000313" key="3">
    <source>
        <dbReference type="Proteomes" id="UP000325787"/>
    </source>
</evidence>
<dbReference type="RefSeq" id="WP_033431244.1">
    <property type="nucleotide sequence ID" value="NZ_CP034550.1"/>
</dbReference>
<dbReference type="EMBL" id="CP034550">
    <property type="protein sequence ID" value="QFZ18726.1"/>
    <property type="molecule type" value="Genomic_DNA"/>
</dbReference>
<keyword evidence="3" id="KW-1185">Reference proteome</keyword>
<feature type="compositionally biased region" description="Basic residues" evidence="1">
    <location>
        <begin position="89"/>
        <end position="101"/>
    </location>
</feature>
<proteinExistence type="predicted"/>
<feature type="region of interest" description="Disordered" evidence="1">
    <location>
        <begin position="79"/>
        <end position="101"/>
    </location>
</feature>
<accession>A0A5Q0GXC0</accession>
<dbReference type="OrthoDB" id="5241784at2"/>
<organism evidence="2 3">
    <name type="scientific">Saccharothrix syringae</name>
    <name type="common">Nocardiopsis syringae</name>
    <dbReference type="NCBI Taxonomy" id="103733"/>
    <lineage>
        <taxon>Bacteria</taxon>
        <taxon>Bacillati</taxon>
        <taxon>Actinomycetota</taxon>
        <taxon>Actinomycetes</taxon>
        <taxon>Pseudonocardiales</taxon>
        <taxon>Pseudonocardiaceae</taxon>
        <taxon>Saccharothrix</taxon>
    </lineage>
</organism>
<protein>
    <submittedName>
        <fullName evidence="2">Uncharacterized protein</fullName>
    </submittedName>
</protein>
<name>A0A5Q0GXC0_SACSY</name>
<evidence type="ECO:0000313" key="2">
    <source>
        <dbReference type="EMBL" id="QFZ18726.1"/>
    </source>
</evidence>
<reference evidence="3" key="1">
    <citation type="journal article" date="2021" name="Curr. Microbiol.">
        <title>Complete genome of nocamycin-producing strain Saccharothrix syringae NRRL B-16468 reveals the biosynthetic potential for secondary metabolites.</title>
        <authorList>
            <person name="Mo X."/>
            <person name="Yang S."/>
        </authorList>
    </citation>
    <scope>NUCLEOTIDE SEQUENCE [LARGE SCALE GENOMIC DNA]</scope>
    <source>
        <strain evidence="3">ATCC 51364 / DSM 43886 / JCM 6844 / KCTC 9398 / NBRC 14523 / NRRL B-16468 / INA 2240</strain>
    </source>
</reference>
<dbReference type="KEGG" id="ssyi:EKG83_15810"/>